<sequence length="103" mass="11104">MINTIFRPLHDRVVVRRIEAEATTKGGIIIPDTAKEKPQEGEIVAVGTGARDESGKIVPLDVKAGDRILFGKWSGTEIKFNGEDLLIMKEADVMGVITLSSAA</sequence>
<dbReference type="Pfam" id="PF00166">
    <property type="entry name" value="Cpn10"/>
    <property type="match status" value="1"/>
</dbReference>
<evidence type="ECO:0000313" key="5">
    <source>
        <dbReference type="EMBL" id="EJB01813.1"/>
    </source>
</evidence>
<dbReference type="CDD" id="cd00320">
    <property type="entry name" value="cpn10"/>
    <property type="match status" value="1"/>
</dbReference>
<comment type="subunit">
    <text evidence="3">Heptamer of 7 subunits arranged in a ring. Interacts with the chaperonin GroEL.</text>
</comment>
<dbReference type="NCBIfam" id="NF001531">
    <property type="entry name" value="PRK00364.2-2"/>
    <property type="match status" value="1"/>
</dbReference>
<comment type="subcellular location">
    <subcellularLocation>
        <location evidence="3">Cytoplasm</location>
    </subcellularLocation>
</comment>
<comment type="similarity">
    <text evidence="1 3 4">Belongs to the GroES chaperonin family.</text>
</comment>
<reference evidence="5 6" key="1">
    <citation type="submission" date="2012-02" db="EMBL/GenBank/DDBJ databases">
        <title>Improved High-Quality Draft Sequence of Rhizobium leguminosarum bv. trifolii WSM597.</title>
        <authorList>
            <consortium name="US DOE Joint Genome Institute"/>
            <person name="Lucas S."/>
            <person name="Han J."/>
            <person name="Lapidus A."/>
            <person name="Cheng J.-F."/>
            <person name="Goodwin L."/>
            <person name="Pitluck S."/>
            <person name="Peters L."/>
            <person name="Ovchinnikova G."/>
            <person name="Held B."/>
            <person name="Detter J.C."/>
            <person name="Han C."/>
            <person name="Tapia R."/>
            <person name="Land M."/>
            <person name="Hauser L."/>
            <person name="Kyrpides N."/>
            <person name="Ivanova N."/>
            <person name="Pagani I."/>
            <person name="Brau L."/>
            <person name="Yates R."/>
            <person name="O'Hara G."/>
            <person name="Rui T."/>
            <person name="Howieson J."/>
            <person name="Reeve W."/>
            <person name="Woyke T."/>
        </authorList>
    </citation>
    <scope>NUCLEOTIDE SEQUENCE [LARGE SCALE GENOMIC DNA]</scope>
    <source>
        <strain evidence="5 6">WSM597</strain>
    </source>
</reference>
<protein>
    <recommendedName>
        <fullName evidence="3">Co-chaperonin GroES</fullName>
    </recommendedName>
    <alternativeName>
        <fullName evidence="3">10 kDa chaperonin</fullName>
    </alternativeName>
    <alternativeName>
        <fullName evidence="3">Chaperonin-10</fullName>
        <shortName evidence="3">Cpn10</shortName>
    </alternativeName>
</protein>
<dbReference type="SMART" id="SM00883">
    <property type="entry name" value="Cpn10"/>
    <property type="match status" value="1"/>
</dbReference>
<dbReference type="SUPFAM" id="SSF50129">
    <property type="entry name" value="GroES-like"/>
    <property type="match status" value="1"/>
</dbReference>
<dbReference type="OrthoDB" id="9806791at2"/>
<comment type="function">
    <text evidence="3 4">Together with the chaperonin GroEL, plays an essential role in assisting protein folding. The GroEL-GroES system forms a nano-cage that allows encapsulation of the non-native substrate proteins and provides a physical environment optimized to promote and accelerate protein folding. GroES binds to the apical surface of the GroEL ring, thereby capping the opening of the GroEL channel.</text>
</comment>
<dbReference type="InterPro" id="IPR011032">
    <property type="entry name" value="GroES-like_sf"/>
</dbReference>
<dbReference type="PANTHER" id="PTHR10772:SF58">
    <property type="entry name" value="CO-CHAPERONIN GROES"/>
    <property type="match status" value="1"/>
</dbReference>
<dbReference type="Gene3D" id="2.30.33.40">
    <property type="entry name" value="GroES chaperonin"/>
    <property type="match status" value="1"/>
</dbReference>
<dbReference type="RefSeq" id="WP_003595339.1">
    <property type="nucleotide sequence ID" value="NZ_JH719382.1"/>
</dbReference>
<dbReference type="GO" id="GO:0046872">
    <property type="term" value="F:metal ion binding"/>
    <property type="evidence" value="ECO:0007669"/>
    <property type="project" value="TreeGrafter"/>
</dbReference>
<dbReference type="NCBIfam" id="NF001533">
    <property type="entry name" value="PRK00364.2-4"/>
    <property type="match status" value="1"/>
</dbReference>
<dbReference type="FunFam" id="2.30.33.40:FF:000001">
    <property type="entry name" value="10 kDa chaperonin"/>
    <property type="match status" value="1"/>
</dbReference>
<keyword evidence="3" id="KW-0963">Cytoplasm</keyword>
<dbReference type="NCBIfam" id="NF001529">
    <property type="entry name" value="PRK00364.1-5"/>
    <property type="match status" value="1"/>
</dbReference>
<proteinExistence type="inferred from homology"/>
<dbReference type="GO" id="GO:0005737">
    <property type="term" value="C:cytoplasm"/>
    <property type="evidence" value="ECO:0007669"/>
    <property type="project" value="UniProtKB-SubCell"/>
</dbReference>
<dbReference type="GO" id="GO:0005524">
    <property type="term" value="F:ATP binding"/>
    <property type="evidence" value="ECO:0007669"/>
    <property type="project" value="InterPro"/>
</dbReference>
<dbReference type="HAMAP" id="MF_00580">
    <property type="entry name" value="CH10"/>
    <property type="match status" value="1"/>
</dbReference>
<dbReference type="PROSITE" id="PS00681">
    <property type="entry name" value="CHAPERONINS_CPN10"/>
    <property type="match status" value="1"/>
</dbReference>
<dbReference type="GO" id="GO:0051082">
    <property type="term" value="F:unfolded protein binding"/>
    <property type="evidence" value="ECO:0007669"/>
    <property type="project" value="TreeGrafter"/>
</dbReference>
<organism evidence="5 6">
    <name type="scientific">Rhizobium leguminosarum bv. trifolii WSM597</name>
    <dbReference type="NCBI Taxonomy" id="754764"/>
    <lineage>
        <taxon>Bacteria</taxon>
        <taxon>Pseudomonadati</taxon>
        <taxon>Pseudomonadota</taxon>
        <taxon>Alphaproteobacteria</taxon>
        <taxon>Hyphomicrobiales</taxon>
        <taxon>Rhizobiaceae</taxon>
        <taxon>Rhizobium/Agrobacterium group</taxon>
        <taxon>Rhizobium</taxon>
    </lineage>
</organism>
<dbReference type="GO" id="GO:0051087">
    <property type="term" value="F:protein-folding chaperone binding"/>
    <property type="evidence" value="ECO:0007669"/>
    <property type="project" value="TreeGrafter"/>
</dbReference>
<dbReference type="NCBIfam" id="NF001527">
    <property type="entry name" value="PRK00364.1-2"/>
    <property type="match status" value="1"/>
</dbReference>
<dbReference type="AlphaFoldDB" id="J0GWB2"/>
<dbReference type="EMBL" id="JH719382">
    <property type="protein sequence ID" value="EJB01813.1"/>
    <property type="molecule type" value="Genomic_DNA"/>
</dbReference>
<dbReference type="HOGENOM" id="CLU_132825_2_0_5"/>
<evidence type="ECO:0000256" key="4">
    <source>
        <dbReference type="RuleBase" id="RU000535"/>
    </source>
</evidence>
<dbReference type="InterPro" id="IPR037124">
    <property type="entry name" value="Chaperonin_GroES_sf"/>
</dbReference>
<dbReference type="InterPro" id="IPR020818">
    <property type="entry name" value="Chaperonin_GroES"/>
</dbReference>
<dbReference type="Proteomes" id="UP000005092">
    <property type="component" value="Unassembled WGS sequence"/>
</dbReference>
<evidence type="ECO:0000256" key="2">
    <source>
        <dbReference type="ARBA" id="ARBA00023186"/>
    </source>
</evidence>
<keyword evidence="2 3" id="KW-0143">Chaperone</keyword>
<accession>J0GWB2</accession>
<evidence type="ECO:0000313" key="6">
    <source>
        <dbReference type="Proteomes" id="UP000005092"/>
    </source>
</evidence>
<evidence type="ECO:0000256" key="3">
    <source>
        <dbReference type="HAMAP-Rule" id="MF_00580"/>
    </source>
</evidence>
<dbReference type="PRINTS" id="PR00297">
    <property type="entry name" value="CHAPERONIN10"/>
</dbReference>
<dbReference type="NCBIfam" id="NF001534">
    <property type="entry name" value="PRK00364.2-5"/>
    <property type="match status" value="1"/>
</dbReference>
<evidence type="ECO:0000256" key="1">
    <source>
        <dbReference type="ARBA" id="ARBA00006975"/>
    </source>
</evidence>
<dbReference type="GO" id="GO:0044183">
    <property type="term" value="F:protein folding chaperone"/>
    <property type="evidence" value="ECO:0007669"/>
    <property type="project" value="InterPro"/>
</dbReference>
<dbReference type="PANTHER" id="PTHR10772">
    <property type="entry name" value="10 KDA HEAT SHOCK PROTEIN"/>
    <property type="match status" value="1"/>
</dbReference>
<dbReference type="InterPro" id="IPR018369">
    <property type="entry name" value="Chaprnonin_Cpn10_CS"/>
</dbReference>
<name>J0GWB2_RHILT</name>
<gene>
    <name evidence="3" type="primary">groES</name>
    <name evidence="3" type="synonym">groS</name>
    <name evidence="5" type="ORF">Rleg9DRAFT_0565</name>
</gene>